<evidence type="ECO:0000256" key="5">
    <source>
        <dbReference type="ARBA" id="ARBA00022755"/>
    </source>
</evidence>
<dbReference type="SUPFAM" id="SSF51735">
    <property type="entry name" value="NAD(P)-binding Rossmann-fold domains"/>
    <property type="match status" value="1"/>
</dbReference>
<dbReference type="InterPro" id="IPR046346">
    <property type="entry name" value="Aminoacid_DH-like_N_sf"/>
</dbReference>
<dbReference type="Proteomes" id="UP000243197">
    <property type="component" value="Chromosome"/>
</dbReference>
<dbReference type="NCBIfam" id="NF010783">
    <property type="entry name" value="PRK14186.1"/>
    <property type="match status" value="1"/>
</dbReference>
<dbReference type="EC" id="3.5.4.9" evidence="12"/>
<dbReference type="GO" id="GO:0004488">
    <property type="term" value="F:methylenetetrahydrofolate dehydrogenase (NADP+) activity"/>
    <property type="evidence" value="ECO:0007669"/>
    <property type="project" value="UniProtKB-UniRule"/>
</dbReference>
<evidence type="ECO:0000256" key="8">
    <source>
        <dbReference type="ARBA" id="ARBA00023002"/>
    </source>
</evidence>
<evidence type="ECO:0000256" key="9">
    <source>
        <dbReference type="ARBA" id="ARBA00023102"/>
    </source>
</evidence>
<comment type="function">
    <text evidence="12">Catalyzes the oxidation of 5,10-methylenetetrahydrofolate to 5,10-methenyltetrahydrofolate and then the hydrolysis of 5,10-methenyltetrahydrofolate to 10-formyltetrahydrofolate.</text>
</comment>
<evidence type="ECO:0000256" key="11">
    <source>
        <dbReference type="ARBA" id="ARBA00023268"/>
    </source>
</evidence>
<keyword evidence="6 12" id="KW-0378">Hydrolase</keyword>
<dbReference type="GO" id="GO:0006164">
    <property type="term" value="P:purine nucleotide biosynthetic process"/>
    <property type="evidence" value="ECO:0007669"/>
    <property type="project" value="UniProtKB-KW"/>
</dbReference>
<evidence type="ECO:0000256" key="2">
    <source>
        <dbReference type="ARBA" id="ARBA00011738"/>
    </source>
</evidence>
<dbReference type="Gene3D" id="3.40.50.720">
    <property type="entry name" value="NAD(P)-binding Rossmann-like Domain"/>
    <property type="match status" value="1"/>
</dbReference>
<proteinExistence type="inferred from homology"/>
<dbReference type="Pfam" id="PF00763">
    <property type="entry name" value="THF_DHG_CYH"/>
    <property type="match status" value="1"/>
</dbReference>
<dbReference type="Pfam" id="PF02882">
    <property type="entry name" value="THF_DHG_CYH_C"/>
    <property type="match status" value="1"/>
</dbReference>
<sequence length="296" mass="32191">MKILDGKTLSVQLKKEISIEVQRLIERGNRRPHLVVVLVGDHAPSQVYVNAKVKACDQVGFDSTLIRLSESISESDLLDKIQDLNKDPNVDGFIIQLPLPKHIDFNRVTLSVDPKKDVDGFHPENIGKMVLGLDTYLPATPFGIIELLKRNNIETRGKHAVVIGRSTIVGTPVSLLLSRKGETGNCTVTLAHSHTVDLKSISLQADIIIVALGIPNFLTSDMVKEGAVVIDVGINRVEDATKKRGFALVGDVDFKEVSKKASHITPVPGGVGPMTIAMLLKNTLIAREFSLTKSST</sequence>
<feature type="domain" description="Tetrahydrofolate dehydrogenase/cyclohydrolase NAD(P)-binding" evidence="14">
    <location>
        <begin position="138"/>
        <end position="287"/>
    </location>
</feature>
<dbReference type="SUPFAM" id="SSF53223">
    <property type="entry name" value="Aminoacid dehydrogenase-like, N-terminal domain"/>
    <property type="match status" value="1"/>
</dbReference>
<evidence type="ECO:0000256" key="10">
    <source>
        <dbReference type="ARBA" id="ARBA00023167"/>
    </source>
</evidence>
<comment type="catalytic activity">
    <reaction evidence="12">
        <text>(6R)-5,10-methenyltetrahydrofolate + H2O = (6R)-10-formyltetrahydrofolate + H(+)</text>
        <dbReference type="Rhea" id="RHEA:23700"/>
        <dbReference type="ChEBI" id="CHEBI:15377"/>
        <dbReference type="ChEBI" id="CHEBI:15378"/>
        <dbReference type="ChEBI" id="CHEBI:57455"/>
        <dbReference type="ChEBI" id="CHEBI:195366"/>
        <dbReference type="EC" id="3.5.4.9"/>
    </reaction>
</comment>
<comment type="subunit">
    <text evidence="2 12">Homodimer.</text>
</comment>
<keyword evidence="5 12" id="KW-0658">Purine biosynthesis</keyword>
<dbReference type="InterPro" id="IPR036291">
    <property type="entry name" value="NAD(P)-bd_dom_sf"/>
</dbReference>
<keyword evidence="11 12" id="KW-0511">Multifunctional enzyme</keyword>
<dbReference type="FunFam" id="3.40.50.720:FF:000189">
    <property type="entry name" value="Bifunctional protein FolD"/>
    <property type="match status" value="1"/>
</dbReference>
<evidence type="ECO:0000256" key="12">
    <source>
        <dbReference type="HAMAP-Rule" id="MF_01576"/>
    </source>
</evidence>
<dbReference type="Gene3D" id="3.40.50.10860">
    <property type="entry name" value="Leucine Dehydrogenase, chain A, domain 1"/>
    <property type="match status" value="1"/>
</dbReference>
<evidence type="ECO:0000313" key="16">
    <source>
        <dbReference type="Proteomes" id="UP000243197"/>
    </source>
</evidence>
<comment type="caution">
    <text evidence="12">Lacks conserved residue(s) required for the propagation of feature annotation.</text>
</comment>
<organism evidence="15 16">
    <name type="scientific">Ichthyobacterium seriolicida</name>
    <dbReference type="NCBI Taxonomy" id="242600"/>
    <lineage>
        <taxon>Bacteria</taxon>
        <taxon>Pseudomonadati</taxon>
        <taxon>Bacteroidota</taxon>
        <taxon>Flavobacteriia</taxon>
        <taxon>Flavobacteriales</taxon>
        <taxon>Ichthyobacteriaceae</taxon>
        <taxon>Ichthyobacterium</taxon>
    </lineage>
</organism>
<evidence type="ECO:0000256" key="7">
    <source>
        <dbReference type="ARBA" id="ARBA00022857"/>
    </source>
</evidence>
<feature type="binding site" evidence="12">
    <location>
        <begin position="164"/>
        <end position="166"/>
    </location>
    <ligand>
        <name>NADP(+)</name>
        <dbReference type="ChEBI" id="CHEBI:58349"/>
    </ligand>
</feature>
<dbReference type="KEGG" id="ise:JBKA6_0906"/>
<dbReference type="PANTHER" id="PTHR48099">
    <property type="entry name" value="C-1-TETRAHYDROFOLATE SYNTHASE, CYTOPLASMIC-RELATED"/>
    <property type="match status" value="1"/>
</dbReference>
<keyword evidence="8 12" id="KW-0560">Oxidoreductase</keyword>
<dbReference type="AlphaFoldDB" id="A0A1J1DYE9"/>
<comment type="similarity">
    <text evidence="12">Belongs to the tetrahydrofolate dehydrogenase/cyclohydrolase family.</text>
</comment>
<dbReference type="GO" id="GO:0005829">
    <property type="term" value="C:cytosol"/>
    <property type="evidence" value="ECO:0007669"/>
    <property type="project" value="TreeGrafter"/>
</dbReference>
<dbReference type="InterPro" id="IPR020630">
    <property type="entry name" value="THF_DH/CycHdrlase_cat_dom"/>
</dbReference>
<dbReference type="InterPro" id="IPR020867">
    <property type="entry name" value="THF_DH/CycHdrlase_CS"/>
</dbReference>
<dbReference type="GO" id="GO:0000105">
    <property type="term" value="P:L-histidine biosynthetic process"/>
    <property type="evidence" value="ECO:0007669"/>
    <property type="project" value="UniProtKB-KW"/>
</dbReference>
<dbReference type="GO" id="GO:0004477">
    <property type="term" value="F:methenyltetrahydrofolate cyclohydrolase activity"/>
    <property type="evidence" value="ECO:0007669"/>
    <property type="project" value="UniProtKB-UniRule"/>
</dbReference>
<accession>A0A1J1DYE9</accession>
<keyword evidence="16" id="KW-1185">Reference proteome</keyword>
<keyword evidence="7 12" id="KW-0521">NADP</keyword>
<dbReference type="InterPro" id="IPR000672">
    <property type="entry name" value="THF_DH/CycHdrlase"/>
</dbReference>
<name>A0A1J1DYE9_9FLAO</name>
<comment type="pathway">
    <text evidence="1 12">One-carbon metabolism; tetrahydrofolate interconversion.</text>
</comment>
<dbReference type="EC" id="1.5.1.5" evidence="12"/>
<feature type="domain" description="Tetrahydrofolate dehydrogenase/cyclohydrolase catalytic" evidence="13">
    <location>
        <begin position="4"/>
        <end position="119"/>
    </location>
</feature>
<evidence type="ECO:0000259" key="14">
    <source>
        <dbReference type="Pfam" id="PF02882"/>
    </source>
</evidence>
<feature type="binding site" evidence="12">
    <location>
        <position position="234"/>
    </location>
    <ligand>
        <name>NADP(+)</name>
        <dbReference type="ChEBI" id="CHEBI:58349"/>
    </ligand>
</feature>
<gene>
    <name evidence="12" type="primary">folD</name>
    <name evidence="15" type="ORF">JBKA6_0906</name>
</gene>
<evidence type="ECO:0000256" key="1">
    <source>
        <dbReference type="ARBA" id="ARBA00004777"/>
    </source>
</evidence>
<dbReference type="CDD" id="cd01080">
    <property type="entry name" value="NAD_bind_m-THF_DH_Cyclohyd"/>
    <property type="match status" value="1"/>
</dbReference>
<dbReference type="GO" id="GO:0035999">
    <property type="term" value="P:tetrahydrofolate interconversion"/>
    <property type="evidence" value="ECO:0007669"/>
    <property type="project" value="UniProtKB-UniRule"/>
</dbReference>
<evidence type="ECO:0000259" key="13">
    <source>
        <dbReference type="Pfam" id="PF00763"/>
    </source>
</evidence>
<dbReference type="InterPro" id="IPR020631">
    <property type="entry name" value="THF_DH/CycHdrlase_NAD-bd_dom"/>
</dbReference>
<dbReference type="HAMAP" id="MF_01576">
    <property type="entry name" value="THF_DHG_CYH"/>
    <property type="match status" value="1"/>
</dbReference>
<dbReference type="FunFam" id="3.40.50.10860:FF:000005">
    <property type="entry name" value="C-1-tetrahydrofolate synthase, cytoplasmic, putative"/>
    <property type="match status" value="1"/>
</dbReference>
<evidence type="ECO:0000313" key="15">
    <source>
        <dbReference type="EMBL" id="BAV94919.1"/>
    </source>
</evidence>
<evidence type="ECO:0000256" key="6">
    <source>
        <dbReference type="ARBA" id="ARBA00022801"/>
    </source>
</evidence>
<dbReference type="OrthoDB" id="9803580at2"/>
<dbReference type="GO" id="GO:0009086">
    <property type="term" value="P:methionine biosynthetic process"/>
    <property type="evidence" value="ECO:0007669"/>
    <property type="project" value="UniProtKB-KW"/>
</dbReference>
<keyword evidence="4 12" id="KW-0028">Amino-acid biosynthesis</keyword>
<evidence type="ECO:0000256" key="3">
    <source>
        <dbReference type="ARBA" id="ARBA00022563"/>
    </source>
</evidence>
<dbReference type="EMBL" id="AP014564">
    <property type="protein sequence ID" value="BAV94919.1"/>
    <property type="molecule type" value="Genomic_DNA"/>
</dbReference>
<protein>
    <recommendedName>
        <fullName evidence="12">Bifunctional protein FolD</fullName>
    </recommendedName>
    <domain>
        <recommendedName>
            <fullName evidence="12">Methylenetetrahydrofolate dehydrogenase</fullName>
            <ecNumber evidence="12">1.5.1.5</ecNumber>
        </recommendedName>
    </domain>
    <domain>
        <recommendedName>
            <fullName evidence="12">Methenyltetrahydrofolate cyclohydrolase</fullName>
            <ecNumber evidence="12">3.5.4.9</ecNumber>
        </recommendedName>
    </domain>
</protein>
<keyword evidence="9 12" id="KW-0368">Histidine biosynthesis</keyword>
<keyword evidence="10 12" id="KW-0486">Methionine biosynthesis</keyword>
<keyword evidence="3 12" id="KW-0554">One-carbon metabolism</keyword>
<dbReference type="PROSITE" id="PS00767">
    <property type="entry name" value="THF_DHG_CYH_2"/>
    <property type="match status" value="1"/>
</dbReference>
<dbReference type="RefSeq" id="WP_096686281.1">
    <property type="nucleotide sequence ID" value="NZ_AP014564.1"/>
</dbReference>
<dbReference type="PROSITE" id="PS00766">
    <property type="entry name" value="THF_DHG_CYH_1"/>
    <property type="match status" value="1"/>
</dbReference>
<evidence type="ECO:0000256" key="4">
    <source>
        <dbReference type="ARBA" id="ARBA00022605"/>
    </source>
</evidence>
<reference evidence="15 16" key="1">
    <citation type="submission" date="2014-03" db="EMBL/GenBank/DDBJ databases">
        <title>complete genome sequence of Flavobacteriaceae bacterium JBKA-6.</title>
        <authorList>
            <person name="Takano T."/>
            <person name="Nakamura Y."/>
            <person name="Takuma S."/>
            <person name="Yasuike M."/>
            <person name="Matsuyama T."/>
            <person name="Sakai T."/>
            <person name="Fujiwara A."/>
            <person name="Kimoto K."/>
            <person name="Fukuda Y."/>
            <person name="Kondo H."/>
            <person name="Hirono I."/>
            <person name="Nakayasu C."/>
        </authorList>
    </citation>
    <scope>NUCLEOTIDE SEQUENCE [LARGE SCALE GENOMIC DNA]</scope>
    <source>
        <strain evidence="15 16">JBKA-6</strain>
    </source>
</reference>
<comment type="catalytic activity">
    <reaction evidence="12">
        <text>(6R)-5,10-methylene-5,6,7,8-tetrahydrofolate + NADP(+) = (6R)-5,10-methenyltetrahydrofolate + NADPH</text>
        <dbReference type="Rhea" id="RHEA:22812"/>
        <dbReference type="ChEBI" id="CHEBI:15636"/>
        <dbReference type="ChEBI" id="CHEBI:57455"/>
        <dbReference type="ChEBI" id="CHEBI:57783"/>
        <dbReference type="ChEBI" id="CHEBI:58349"/>
        <dbReference type="EC" id="1.5.1.5"/>
    </reaction>
</comment>
<dbReference type="PRINTS" id="PR00085">
    <property type="entry name" value="THFDHDRGNASE"/>
</dbReference>
<dbReference type="UniPathway" id="UPA00193"/>
<dbReference type="PANTHER" id="PTHR48099:SF5">
    <property type="entry name" value="C-1-TETRAHYDROFOLATE SYNTHASE, CYTOPLASMIC"/>
    <property type="match status" value="1"/>
</dbReference>